<dbReference type="RefSeq" id="WP_091375154.1">
    <property type="nucleotide sequence ID" value="NZ_FNDV01000002.1"/>
</dbReference>
<reference evidence="3" key="1">
    <citation type="submission" date="2016-10" db="EMBL/GenBank/DDBJ databases">
        <authorList>
            <person name="Varghese N."/>
            <person name="Submissions S."/>
        </authorList>
    </citation>
    <scope>NUCLEOTIDE SEQUENCE [LARGE SCALE GENOMIC DNA]</scope>
    <source>
        <strain evidence="3">IBRC-M 10655</strain>
    </source>
</reference>
<sequence>MNRRPRAPSKILATCACFALIFVGAGAASADTSTESRQIVFACTTFAADDTVDIAGTLHLVARLTGSDQTGWTLTWRTNVDHTTGTGQSGTHYVVTGADTGTATLPPGPPTRPAPLPATFSLLPPGPPTHPPSPIRLAVHLAYDETGSLVDVQVHIEQTYGTVD</sequence>
<keyword evidence="1" id="KW-0732">Signal</keyword>
<keyword evidence="3" id="KW-1185">Reference proteome</keyword>
<dbReference type="STRING" id="504798.SAMN05421871_102383"/>
<dbReference type="Proteomes" id="UP000199651">
    <property type="component" value="Unassembled WGS sequence"/>
</dbReference>
<name>A0A1H0NGM2_9PSEU</name>
<gene>
    <name evidence="2" type="ORF">SAMN05192558_105333</name>
</gene>
<accession>A0A1H0NGM2</accession>
<protein>
    <recommendedName>
        <fullName evidence="4">Secreted protein</fullName>
    </recommendedName>
</protein>
<feature type="chain" id="PRO_5039486398" description="Secreted protein" evidence="1">
    <location>
        <begin position="28"/>
        <end position="164"/>
    </location>
</feature>
<dbReference type="EMBL" id="FNJB01000005">
    <property type="protein sequence ID" value="SDO91470.1"/>
    <property type="molecule type" value="Genomic_DNA"/>
</dbReference>
<evidence type="ECO:0000313" key="3">
    <source>
        <dbReference type="Proteomes" id="UP000199651"/>
    </source>
</evidence>
<feature type="signal peptide" evidence="1">
    <location>
        <begin position="1"/>
        <end position="27"/>
    </location>
</feature>
<organism evidence="2 3">
    <name type="scientific">Actinokineospora alba</name>
    <dbReference type="NCBI Taxonomy" id="504798"/>
    <lineage>
        <taxon>Bacteria</taxon>
        <taxon>Bacillati</taxon>
        <taxon>Actinomycetota</taxon>
        <taxon>Actinomycetes</taxon>
        <taxon>Pseudonocardiales</taxon>
        <taxon>Pseudonocardiaceae</taxon>
        <taxon>Actinokineospora</taxon>
    </lineage>
</organism>
<evidence type="ECO:0000313" key="2">
    <source>
        <dbReference type="EMBL" id="SDO91470.1"/>
    </source>
</evidence>
<dbReference type="AlphaFoldDB" id="A0A1H0NGM2"/>
<evidence type="ECO:0000256" key="1">
    <source>
        <dbReference type="SAM" id="SignalP"/>
    </source>
</evidence>
<evidence type="ECO:0008006" key="4">
    <source>
        <dbReference type="Google" id="ProtNLM"/>
    </source>
</evidence>
<proteinExistence type="predicted"/>